<dbReference type="Proteomes" id="UP000225706">
    <property type="component" value="Unassembled WGS sequence"/>
</dbReference>
<protein>
    <submittedName>
        <fullName evidence="2">Uncharacterized protein</fullName>
    </submittedName>
</protein>
<evidence type="ECO:0000313" key="3">
    <source>
        <dbReference type="Proteomes" id="UP000225706"/>
    </source>
</evidence>
<evidence type="ECO:0000313" key="2">
    <source>
        <dbReference type="EMBL" id="PFX11927.1"/>
    </source>
</evidence>
<feature type="compositionally biased region" description="Basic and acidic residues" evidence="1">
    <location>
        <begin position="363"/>
        <end position="380"/>
    </location>
</feature>
<feature type="region of interest" description="Disordered" evidence="1">
    <location>
        <begin position="363"/>
        <end position="401"/>
    </location>
</feature>
<sequence>MTKTISHKLEVYQNRCLRSILRIYWPQRISNYELRRRTRTVPITQQVQKRRWKWIGHVLRMPPAALPRVALRWTPDGPFKAVFTNLNAHGRTGPTALGRHYTGQDHDGQVTLSSGVQQWTVPHTGDYRIAAIAAAGGYDIQTNSTQYRGRGARMIGTFRLNKGEVIQILVGQEGGINTVKRSSGGGGGTFVVRGTNTPLIIAGGGGGVCGVRSRHERCDASTSTTGNSGHKSWSEGGNGHGTQTADDHGSVIAYVGKPTPPSLSSTPRENMTESRPTRAIALNEQLLKLMTIKGGIEYKERILKELKQHQAYGMFPKGLYSTSIPKMATAEEQDMVDKACHDLKTVVLCQKILEVKNQLAKDRANYEQRKIERDKDKRELPPPPPEEVRIPLSDVKAELED</sequence>
<organism evidence="2 3">
    <name type="scientific">Stylophora pistillata</name>
    <name type="common">Smooth cauliflower coral</name>
    <dbReference type="NCBI Taxonomy" id="50429"/>
    <lineage>
        <taxon>Eukaryota</taxon>
        <taxon>Metazoa</taxon>
        <taxon>Cnidaria</taxon>
        <taxon>Anthozoa</taxon>
        <taxon>Hexacorallia</taxon>
        <taxon>Scleractinia</taxon>
        <taxon>Astrocoeniina</taxon>
        <taxon>Pocilloporidae</taxon>
        <taxon>Stylophora</taxon>
    </lineage>
</organism>
<dbReference type="OrthoDB" id="5982253at2759"/>
<feature type="compositionally biased region" description="Polar residues" evidence="1">
    <location>
        <begin position="220"/>
        <end position="231"/>
    </location>
</feature>
<feature type="region of interest" description="Disordered" evidence="1">
    <location>
        <begin position="219"/>
        <end position="275"/>
    </location>
</feature>
<dbReference type="PANTHER" id="PTHR31535">
    <property type="match status" value="1"/>
</dbReference>
<accession>A0A2B4R6D1</accession>
<evidence type="ECO:0000256" key="1">
    <source>
        <dbReference type="SAM" id="MobiDB-lite"/>
    </source>
</evidence>
<dbReference type="AlphaFoldDB" id="A0A2B4R6D1"/>
<keyword evidence="3" id="KW-1185">Reference proteome</keyword>
<dbReference type="PANTHER" id="PTHR31535:SF3">
    <property type="entry name" value="REGULATORY PROTEIN ZESTE"/>
    <property type="match status" value="1"/>
</dbReference>
<proteinExistence type="predicted"/>
<reference evidence="3" key="1">
    <citation type="journal article" date="2017" name="bioRxiv">
        <title>Comparative analysis of the genomes of Stylophora pistillata and Acropora digitifera provides evidence for extensive differences between species of corals.</title>
        <authorList>
            <person name="Voolstra C.R."/>
            <person name="Li Y."/>
            <person name="Liew Y.J."/>
            <person name="Baumgarten S."/>
            <person name="Zoccola D."/>
            <person name="Flot J.-F."/>
            <person name="Tambutte S."/>
            <person name="Allemand D."/>
            <person name="Aranda M."/>
        </authorList>
    </citation>
    <scope>NUCLEOTIDE SEQUENCE [LARGE SCALE GENOMIC DNA]</scope>
</reference>
<name>A0A2B4R6D1_STYPI</name>
<gene>
    <name evidence="2" type="ORF">AWC38_SpisGene24192</name>
</gene>
<dbReference type="EMBL" id="LSMT01001732">
    <property type="protein sequence ID" value="PFX11927.1"/>
    <property type="molecule type" value="Genomic_DNA"/>
</dbReference>
<dbReference type="STRING" id="50429.A0A2B4R6D1"/>
<comment type="caution">
    <text evidence="2">The sequence shown here is derived from an EMBL/GenBank/DDBJ whole genome shotgun (WGS) entry which is preliminary data.</text>
</comment>